<comment type="caution">
    <text evidence="1">The sequence shown here is derived from an EMBL/GenBank/DDBJ whole genome shotgun (WGS) entry which is preliminary data.</text>
</comment>
<evidence type="ECO:0000313" key="2">
    <source>
        <dbReference type="Proteomes" id="UP001408789"/>
    </source>
</evidence>
<dbReference type="AlphaFoldDB" id="A0AAP0C5Q0"/>
<proteinExistence type="predicted"/>
<gene>
    <name evidence="1" type="ORF">SSX86_030950</name>
</gene>
<keyword evidence="2" id="KW-1185">Reference proteome</keyword>
<reference evidence="1 2" key="1">
    <citation type="submission" date="2024-04" db="EMBL/GenBank/DDBJ databases">
        <title>The reference genome of an endangered Asteraceae, Deinandra increscens subsp. villosa, native to the Central Coast of California.</title>
        <authorList>
            <person name="Guilliams M."/>
            <person name="Hasenstab-Lehman K."/>
            <person name="Meyer R."/>
            <person name="Mcevoy S."/>
        </authorList>
    </citation>
    <scope>NUCLEOTIDE SEQUENCE [LARGE SCALE GENOMIC DNA]</scope>
    <source>
        <tissue evidence="1">Leaf</tissue>
    </source>
</reference>
<sequence>MSDQTTSSKLEPWHDLTGKVVMVTERRLISGLSRDFCIDLVKSGCRIVAAVRRIDRLVSLDDEVNLNILIHTIEEPLEAFS</sequence>
<evidence type="ECO:0000313" key="1">
    <source>
        <dbReference type="EMBL" id="KAK9050080.1"/>
    </source>
</evidence>
<protein>
    <submittedName>
        <fullName evidence="1">Uncharacterized protein</fullName>
    </submittedName>
</protein>
<dbReference type="EMBL" id="JBCNJP010003419">
    <property type="protein sequence ID" value="KAK9050080.1"/>
    <property type="molecule type" value="Genomic_DNA"/>
</dbReference>
<organism evidence="1 2">
    <name type="scientific">Deinandra increscens subsp. villosa</name>
    <dbReference type="NCBI Taxonomy" id="3103831"/>
    <lineage>
        <taxon>Eukaryota</taxon>
        <taxon>Viridiplantae</taxon>
        <taxon>Streptophyta</taxon>
        <taxon>Embryophyta</taxon>
        <taxon>Tracheophyta</taxon>
        <taxon>Spermatophyta</taxon>
        <taxon>Magnoliopsida</taxon>
        <taxon>eudicotyledons</taxon>
        <taxon>Gunneridae</taxon>
        <taxon>Pentapetalae</taxon>
        <taxon>asterids</taxon>
        <taxon>campanulids</taxon>
        <taxon>Asterales</taxon>
        <taxon>Asteraceae</taxon>
        <taxon>Asteroideae</taxon>
        <taxon>Heliantheae alliance</taxon>
        <taxon>Madieae</taxon>
        <taxon>Madiinae</taxon>
        <taxon>Deinandra</taxon>
    </lineage>
</organism>
<dbReference type="PANTHER" id="PTHR44375">
    <property type="entry name" value="BETA-KETOACYL-ACP REDUCTASE-LIKE PROTEIN-RELATED"/>
    <property type="match status" value="1"/>
</dbReference>
<dbReference type="Proteomes" id="UP001408789">
    <property type="component" value="Unassembled WGS sequence"/>
</dbReference>
<name>A0AAP0C5Q0_9ASTR</name>
<dbReference type="PANTHER" id="PTHR44375:SF22">
    <property type="entry name" value="11-BETA-HYDROXYSTEROID DEHYDROGENASE-LIKE 4A"/>
    <property type="match status" value="1"/>
</dbReference>
<accession>A0AAP0C5Q0</accession>